<dbReference type="PANTHER" id="PTHR24362">
    <property type="entry name" value="SERINE/THREONINE-PROTEIN KINASE NEK"/>
    <property type="match status" value="1"/>
</dbReference>
<dbReference type="GO" id="GO:0004674">
    <property type="term" value="F:protein serine/threonine kinase activity"/>
    <property type="evidence" value="ECO:0007669"/>
    <property type="project" value="UniProtKB-KW"/>
</dbReference>
<dbReference type="PROSITE" id="PS50011">
    <property type="entry name" value="PROTEIN_KINASE_DOM"/>
    <property type="match status" value="1"/>
</dbReference>
<keyword evidence="8" id="KW-1185">Reference proteome</keyword>
<dbReference type="GeneID" id="94836729"/>
<evidence type="ECO:0000313" key="7">
    <source>
        <dbReference type="EMBL" id="OHT09561.1"/>
    </source>
</evidence>
<keyword evidence="2 3" id="KW-0067">ATP-binding</keyword>
<gene>
    <name evidence="7" type="ORF">TRFO_21519</name>
</gene>
<dbReference type="OrthoDB" id="1668230at2759"/>
<dbReference type="EMBL" id="MLAK01000636">
    <property type="protein sequence ID" value="OHT09561.1"/>
    <property type="molecule type" value="Genomic_DNA"/>
</dbReference>
<evidence type="ECO:0000256" key="4">
    <source>
        <dbReference type="RuleBase" id="RU000304"/>
    </source>
</evidence>
<dbReference type="PROSITE" id="PS00107">
    <property type="entry name" value="PROTEIN_KINASE_ATP"/>
    <property type="match status" value="1"/>
</dbReference>
<feature type="region of interest" description="Disordered" evidence="5">
    <location>
        <begin position="1"/>
        <end position="35"/>
    </location>
</feature>
<accession>A0A1J4KDQ3</accession>
<protein>
    <submittedName>
        <fullName evidence="7">CAMK family protein kinase</fullName>
    </submittedName>
</protein>
<dbReference type="CDD" id="cd14014">
    <property type="entry name" value="STKc_PknB_like"/>
    <property type="match status" value="1"/>
</dbReference>
<evidence type="ECO:0000259" key="6">
    <source>
        <dbReference type="PROSITE" id="PS50011"/>
    </source>
</evidence>
<keyword evidence="1 3" id="KW-0547">Nucleotide-binding</keyword>
<feature type="domain" description="Protein kinase" evidence="6">
    <location>
        <begin position="43"/>
        <end position="292"/>
    </location>
</feature>
<dbReference type="RefSeq" id="XP_068362697.1">
    <property type="nucleotide sequence ID" value="XM_068502025.1"/>
</dbReference>
<sequence>MYPKISFKPKPNPGSIYSNEDNQNNDNSQSSHDSLEGSTIRNYVFHEVIGKGGYATIYRVTSILFNQDFAAKVMHVNGNHDKWENFQQEVEALKRLDHENIILLYDAFKYENNYVMILEYCEHGSLANELGENGLPPERLISIIYQIGKALQYMHDNNFAHCDLKPQNILIDKYGRAKLSDFGLTVITEKNEMKQEFRGTPVFTPPEIIKKRPHSKFLADLWSFGVMICVLANGQIPWNVLNPVQMKTDICNGYIVMPRNLRPDFIKIIRNTVVLRPENRMPLKDILAFPCFDDCDKIGQLSHQNQSLTHVSINRKPTEPLCMPSNGLLKKRGYFNYRSLLRLPFVRSTSSKKTHQGTQYVSVHENQVKKAQESMIPLGRMFSSEHLLKEVH</sequence>
<comment type="similarity">
    <text evidence="4">Belongs to the protein kinase superfamily.</text>
</comment>
<evidence type="ECO:0000313" key="8">
    <source>
        <dbReference type="Proteomes" id="UP000179807"/>
    </source>
</evidence>
<dbReference type="Proteomes" id="UP000179807">
    <property type="component" value="Unassembled WGS sequence"/>
</dbReference>
<keyword evidence="7" id="KW-0808">Transferase</keyword>
<reference evidence="7" key="1">
    <citation type="submission" date="2016-10" db="EMBL/GenBank/DDBJ databases">
        <authorList>
            <person name="Benchimol M."/>
            <person name="Almeida L.G."/>
            <person name="Vasconcelos A.T."/>
            <person name="Perreira-Neves A."/>
            <person name="Rosa I.A."/>
            <person name="Tasca T."/>
            <person name="Bogo M.R."/>
            <person name="de Souza W."/>
        </authorList>
    </citation>
    <scope>NUCLEOTIDE SEQUENCE [LARGE SCALE GENOMIC DNA]</scope>
    <source>
        <strain evidence="7">K</strain>
    </source>
</reference>
<proteinExistence type="inferred from homology"/>
<dbReference type="PROSITE" id="PS00108">
    <property type="entry name" value="PROTEIN_KINASE_ST"/>
    <property type="match status" value="1"/>
</dbReference>
<dbReference type="AlphaFoldDB" id="A0A1J4KDQ3"/>
<evidence type="ECO:0000256" key="3">
    <source>
        <dbReference type="PROSITE-ProRule" id="PRU10141"/>
    </source>
</evidence>
<dbReference type="Pfam" id="PF00069">
    <property type="entry name" value="Pkinase"/>
    <property type="match status" value="1"/>
</dbReference>
<dbReference type="SMART" id="SM00220">
    <property type="entry name" value="S_TKc"/>
    <property type="match status" value="1"/>
</dbReference>
<dbReference type="VEuPathDB" id="TrichDB:TRFO_21519"/>
<dbReference type="InterPro" id="IPR000719">
    <property type="entry name" value="Prot_kinase_dom"/>
</dbReference>
<dbReference type="InterPro" id="IPR008271">
    <property type="entry name" value="Ser/Thr_kinase_AS"/>
</dbReference>
<keyword evidence="7" id="KW-0418">Kinase</keyword>
<dbReference type="SUPFAM" id="SSF56112">
    <property type="entry name" value="Protein kinase-like (PK-like)"/>
    <property type="match status" value="1"/>
</dbReference>
<organism evidence="7 8">
    <name type="scientific">Tritrichomonas foetus</name>
    <dbReference type="NCBI Taxonomy" id="1144522"/>
    <lineage>
        <taxon>Eukaryota</taxon>
        <taxon>Metamonada</taxon>
        <taxon>Parabasalia</taxon>
        <taxon>Tritrichomonadida</taxon>
        <taxon>Tritrichomonadidae</taxon>
        <taxon>Tritrichomonas</taxon>
    </lineage>
</organism>
<feature type="binding site" evidence="3">
    <location>
        <position position="72"/>
    </location>
    <ligand>
        <name>ATP</name>
        <dbReference type="ChEBI" id="CHEBI:30616"/>
    </ligand>
</feature>
<dbReference type="Gene3D" id="1.10.510.10">
    <property type="entry name" value="Transferase(Phosphotransferase) domain 1"/>
    <property type="match status" value="1"/>
</dbReference>
<evidence type="ECO:0000256" key="1">
    <source>
        <dbReference type="ARBA" id="ARBA00022741"/>
    </source>
</evidence>
<dbReference type="PANTHER" id="PTHR24362:SF309">
    <property type="entry name" value="PROTEIN KINASE DOMAIN-CONTAINING PROTEIN"/>
    <property type="match status" value="1"/>
</dbReference>
<dbReference type="InterPro" id="IPR017441">
    <property type="entry name" value="Protein_kinase_ATP_BS"/>
</dbReference>
<name>A0A1J4KDQ3_9EUKA</name>
<dbReference type="GO" id="GO:0005524">
    <property type="term" value="F:ATP binding"/>
    <property type="evidence" value="ECO:0007669"/>
    <property type="project" value="UniProtKB-UniRule"/>
</dbReference>
<evidence type="ECO:0000256" key="5">
    <source>
        <dbReference type="SAM" id="MobiDB-lite"/>
    </source>
</evidence>
<dbReference type="FunFam" id="1.10.510.10:FF:000571">
    <property type="entry name" value="Maternal embryonic leucine zipper kinase"/>
    <property type="match status" value="1"/>
</dbReference>
<feature type="compositionally biased region" description="Low complexity" evidence="5">
    <location>
        <begin position="18"/>
        <end position="32"/>
    </location>
</feature>
<comment type="caution">
    <text evidence="7">The sequence shown here is derived from an EMBL/GenBank/DDBJ whole genome shotgun (WGS) entry which is preliminary data.</text>
</comment>
<keyword evidence="4" id="KW-0723">Serine/threonine-protein kinase</keyword>
<dbReference type="InterPro" id="IPR011009">
    <property type="entry name" value="Kinase-like_dom_sf"/>
</dbReference>
<evidence type="ECO:0000256" key="2">
    <source>
        <dbReference type="ARBA" id="ARBA00022840"/>
    </source>
</evidence>